<evidence type="ECO:0000256" key="1">
    <source>
        <dbReference type="SAM" id="MobiDB-lite"/>
    </source>
</evidence>
<sequence length="897" mass="99750">MEVPTTIAPNHARFSRYRSVRKAAAQENQGAPFEPPVPVPALASNADFQQAQRPVSRAPSRYRRTVAPQSHDVPLPTVPLPVTNSTTHATNVPSRYQKGRQKLQQPSTIPESDMTDQVAPYVQAPVDEQAQTLQTSATSRQQLRNNEAPLTSRYVTPSAARRRSKTASSPQPRHPSLRRSYDAAREEARQILDGEYDRLTRLKKQQEKAEEERKLRAEARLVAQRAERDRESESLVEAQVVAQRDKSLPQAPRTRKWTIGREPDRNIPSPPAPSTSPPLTRNPEPPNIRRRDTTPPARHRQQKEHNTEELTTNRSFDDFSKKRRMRRPTQSRSPEAPPSQTWEPRVGDGPPKTAVNGPQPTADAPVSAVNAGDRRVEVRFENSRITLPVTPSTTVKDLLNSSSIVLSQPIDPRTSVLVETYFPLGLERPLRRYEHIREVMNSWDSDTQNHLMILPKSACAAVGLEQSDAPKEQPSSTMMQLYHSRKPGKWDKHWMILRADGQVTASAKANDGHATNVFHMSDFDVYMPTKKELKRLRPPKKICFAIKSQQRSIMFESTENFVHFFATNDKNIADQWYNTVQSWRSWYLVNILEQTTKGKAPPKDAIAAAALTNTTTHLEPSTDRSRDSVLYQLGTFKPLLEFDADAFQYGSGGQEPARHAEPKLEGSPKRSLTLVNRSRNQSVTATTSPSPRRHASIKRDVASSSSPEHTPQPSQSRAPPLVPESNTDPAFTGGGLLARAFSVKKAHAEEAAAFMENTDNAFTGKGLLSRKVSVRKRVPEDLNPGVIHDARDAFTGAGLLSEKTSTKKFDVEDLNPGVVRNTSDAFTGGGLLSVQRTLTKKRSAANNQPGQPLLDLSASSHFADGSLLRSVEGYEAATGQNQPHIDRSRAVEVKESG</sequence>
<feature type="region of interest" description="Disordered" evidence="1">
    <location>
        <begin position="223"/>
        <end position="370"/>
    </location>
</feature>
<dbReference type="InterPro" id="IPR029071">
    <property type="entry name" value="Ubiquitin-like_domsf"/>
</dbReference>
<accession>A0AAN7YI37</accession>
<organism evidence="2 3">
    <name type="scientific">Lithohypha guttulata</name>
    <dbReference type="NCBI Taxonomy" id="1690604"/>
    <lineage>
        <taxon>Eukaryota</taxon>
        <taxon>Fungi</taxon>
        <taxon>Dikarya</taxon>
        <taxon>Ascomycota</taxon>
        <taxon>Pezizomycotina</taxon>
        <taxon>Eurotiomycetes</taxon>
        <taxon>Chaetothyriomycetidae</taxon>
        <taxon>Chaetothyriales</taxon>
        <taxon>Trichomeriaceae</taxon>
        <taxon>Lithohypha</taxon>
    </lineage>
</organism>
<dbReference type="PANTHER" id="PTHR38700:SF1">
    <property type="entry name" value="PH DOMAIN-CONTAINING PROTEIN"/>
    <property type="match status" value="1"/>
</dbReference>
<dbReference type="SUPFAM" id="SSF54236">
    <property type="entry name" value="Ubiquitin-like"/>
    <property type="match status" value="1"/>
</dbReference>
<feature type="region of interest" description="Disordered" evidence="1">
    <location>
        <begin position="648"/>
        <end position="733"/>
    </location>
</feature>
<dbReference type="InterPro" id="IPR011993">
    <property type="entry name" value="PH-like_dom_sf"/>
</dbReference>
<dbReference type="EMBL" id="JAVRRJ010000003">
    <property type="protein sequence ID" value="KAK5086939.1"/>
    <property type="molecule type" value="Genomic_DNA"/>
</dbReference>
<protein>
    <recommendedName>
        <fullName evidence="4">PH domain-containing protein</fullName>
    </recommendedName>
</protein>
<proteinExistence type="predicted"/>
<gene>
    <name evidence="2" type="ORF">LTR05_004110</name>
</gene>
<feature type="region of interest" description="Disordered" evidence="1">
    <location>
        <begin position="19"/>
        <end position="185"/>
    </location>
</feature>
<evidence type="ECO:0000313" key="3">
    <source>
        <dbReference type="Proteomes" id="UP001309876"/>
    </source>
</evidence>
<dbReference type="Gene3D" id="3.10.20.90">
    <property type="entry name" value="Phosphatidylinositol 3-kinase Catalytic Subunit, Chain A, domain 1"/>
    <property type="match status" value="1"/>
</dbReference>
<feature type="compositionally biased region" description="Polar residues" evidence="1">
    <location>
        <begin position="673"/>
        <end position="690"/>
    </location>
</feature>
<dbReference type="SUPFAM" id="SSF50729">
    <property type="entry name" value="PH domain-like"/>
    <property type="match status" value="1"/>
</dbReference>
<keyword evidence="3" id="KW-1185">Reference proteome</keyword>
<feature type="compositionally biased region" description="Polar residues" evidence="1">
    <location>
        <begin position="330"/>
        <end position="342"/>
    </location>
</feature>
<dbReference type="PANTHER" id="PTHR38700">
    <property type="entry name" value="YALI0E22418P"/>
    <property type="match status" value="1"/>
</dbReference>
<feature type="compositionally biased region" description="Basic and acidic residues" evidence="1">
    <location>
        <begin position="223"/>
        <end position="233"/>
    </location>
</feature>
<feature type="compositionally biased region" description="Polar residues" evidence="1">
    <location>
        <begin position="84"/>
        <end position="94"/>
    </location>
</feature>
<comment type="caution">
    <text evidence="2">The sequence shown here is derived from an EMBL/GenBank/DDBJ whole genome shotgun (WGS) entry which is preliminary data.</text>
</comment>
<feature type="compositionally biased region" description="Basic and acidic residues" evidence="1">
    <location>
        <begin position="656"/>
        <end position="668"/>
    </location>
</feature>
<evidence type="ECO:0000313" key="2">
    <source>
        <dbReference type="EMBL" id="KAK5086939.1"/>
    </source>
</evidence>
<dbReference type="Proteomes" id="UP001309876">
    <property type="component" value="Unassembled WGS sequence"/>
</dbReference>
<name>A0AAN7YI37_9EURO</name>
<dbReference type="AlphaFoldDB" id="A0AAN7YI37"/>
<feature type="compositionally biased region" description="Basic and acidic residues" evidence="1">
    <location>
        <begin position="884"/>
        <end position="897"/>
    </location>
</feature>
<feature type="compositionally biased region" description="Polar residues" evidence="1">
    <location>
        <begin position="702"/>
        <end position="717"/>
    </location>
</feature>
<feature type="compositionally biased region" description="Polar residues" evidence="1">
    <location>
        <begin position="129"/>
        <end position="155"/>
    </location>
</feature>
<feature type="region of interest" description="Disordered" evidence="1">
    <location>
        <begin position="875"/>
        <end position="897"/>
    </location>
</feature>
<reference evidence="2 3" key="1">
    <citation type="submission" date="2023-08" db="EMBL/GenBank/DDBJ databases">
        <title>Black Yeasts Isolated from many extreme environments.</title>
        <authorList>
            <person name="Coleine C."/>
            <person name="Stajich J.E."/>
            <person name="Selbmann L."/>
        </authorList>
    </citation>
    <scope>NUCLEOTIDE SEQUENCE [LARGE SCALE GENOMIC DNA]</scope>
    <source>
        <strain evidence="2 3">CCFEE 5910</strain>
    </source>
</reference>
<evidence type="ECO:0008006" key="4">
    <source>
        <dbReference type="Google" id="ProtNLM"/>
    </source>
</evidence>
<dbReference type="Gene3D" id="2.30.29.30">
    <property type="entry name" value="Pleckstrin-homology domain (PH domain)/Phosphotyrosine-binding domain (PTB)"/>
    <property type="match status" value="1"/>
</dbReference>